<name>A6JEH2_RAT</name>
<feature type="transmembrane region" description="Helical" evidence="1">
    <location>
        <begin position="37"/>
        <end position="57"/>
    </location>
</feature>
<dbReference type="AlphaFoldDB" id="A6JEH2"/>
<gene>
    <name evidence="2" type="ORF">rCG_20812</name>
</gene>
<evidence type="ECO:0000256" key="1">
    <source>
        <dbReference type="SAM" id="Phobius"/>
    </source>
</evidence>
<evidence type="ECO:0000313" key="3">
    <source>
        <dbReference type="Proteomes" id="UP000234681"/>
    </source>
</evidence>
<keyword evidence="1" id="KW-0472">Membrane</keyword>
<dbReference type="EMBL" id="CH473982">
    <property type="protein sequence ID" value="EDL81716.1"/>
    <property type="molecule type" value="Genomic_DNA"/>
</dbReference>
<keyword evidence="1" id="KW-0812">Transmembrane</keyword>
<accession>A6JEH2</accession>
<dbReference type="Proteomes" id="UP000234681">
    <property type="component" value="Chromosome 6"/>
</dbReference>
<sequence>MGFNVLLPGKAFSGFLTNFCTLQLVSLSNFNTLKMRYCTYFYILFISACLQLVTNIVRNGCPVGLVFLSHERDSIYHSPLSILGASS</sequence>
<organism evidence="2 3">
    <name type="scientific">Rattus norvegicus</name>
    <name type="common">Rat</name>
    <dbReference type="NCBI Taxonomy" id="10116"/>
    <lineage>
        <taxon>Eukaryota</taxon>
        <taxon>Metazoa</taxon>
        <taxon>Chordata</taxon>
        <taxon>Craniata</taxon>
        <taxon>Vertebrata</taxon>
        <taxon>Euteleostomi</taxon>
        <taxon>Mammalia</taxon>
        <taxon>Eutheria</taxon>
        <taxon>Euarchontoglires</taxon>
        <taxon>Glires</taxon>
        <taxon>Rodentia</taxon>
        <taxon>Myomorpha</taxon>
        <taxon>Muroidea</taxon>
        <taxon>Muridae</taxon>
        <taxon>Murinae</taxon>
        <taxon>Rattus</taxon>
    </lineage>
</organism>
<feature type="transmembrane region" description="Helical" evidence="1">
    <location>
        <begin position="12"/>
        <end position="30"/>
    </location>
</feature>
<evidence type="ECO:0000313" key="2">
    <source>
        <dbReference type="EMBL" id="EDL81716.1"/>
    </source>
</evidence>
<proteinExistence type="predicted"/>
<reference evidence="3" key="1">
    <citation type="submission" date="2005-09" db="EMBL/GenBank/DDBJ databases">
        <authorList>
            <person name="Mural R.J."/>
            <person name="Li P.W."/>
            <person name="Adams M.D."/>
            <person name="Amanatides P.G."/>
            <person name="Baden-Tillson H."/>
            <person name="Barnstead M."/>
            <person name="Chin S.H."/>
            <person name="Dew I."/>
            <person name="Evans C.A."/>
            <person name="Ferriera S."/>
            <person name="Flanigan M."/>
            <person name="Fosler C."/>
            <person name="Glodek A."/>
            <person name="Gu Z."/>
            <person name="Holt R.A."/>
            <person name="Jennings D."/>
            <person name="Kraft C.L."/>
            <person name="Lu F."/>
            <person name="Nguyen T."/>
            <person name="Nusskern D.R."/>
            <person name="Pfannkoch C.M."/>
            <person name="Sitter C."/>
            <person name="Sutton G.G."/>
            <person name="Venter J.C."/>
            <person name="Wang Z."/>
            <person name="Woodage T."/>
            <person name="Zheng X.H."/>
            <person name="Zhong F."/>
        </authorList>
    </citation>
    <scope>NUCLEOTIDE SEQUENCE [LARGE SCALE GENOMIC DNA]</scope>
    <source>
        <strain>BN</strain>
        <strain evidence="3">Sprague-Dawley</strain>
    </source>
</reference>
<keyword evidence="1" id="KW-1133">Transmembrane helix</keyword>
<protein>
    <submittedName>
        <fullName evidence="2">RCG20812</fullName>
    </submittedName>
</protein>